<dbReference type="EMBL" id="JROI01000010">
    <property type="protein sequence ID" value="KGI78317.1"/>
    <property type="molecule type" value="Genomic_DNA"/>
</dbReference>
<dbReference type="PANTHER" id="PTHR31462:SF5">
    <property type="entry name" value="ENDOSOMAL_LYSOSOMAL PROTON CHANNEL TMEM175"/>
    <property type="match status" value="1"/>
</dbReference>
<dbReference type="OrthoDB" id="7626281at2"/>
<reference evidence="15 17" key="2">
    <citation type="submission" date="2020-08" db="EMBL/GenBank/DDBJ databases">
        <title>Genomic Encyclopedia of Type Strains, Phase IV (KMG-IV): sequencing the most valuable type-strain genomes for metagenomic binning, comparative biology and taxonomic classification.</title>
        <authorList>
            <person name="Goeker M."/>
        </authorList>
    </citation>
    <scope>NUCLEOTIDE SEQUENCE [LARGE SCALE GENOMIC DNA]</scope>
    <source>
        <strain evidence="15 17">DSM 107085</strain>
    </source>
</reference>
<name>A0A099CXG8_9GAMM</name>
<dbReference type="GO" id="GO:0015252">
    <property type="term" value="F:proton channel activity"/>
    <property type="evidence" value="ECO:0007669"/>
    <property type="project" value="InterPro"/>
</dbReference>
<keyword evidence="5 13" id="KW-0812">Transmembrane</keyword>
<dbReference type="STRING" id="1543381.LF63_0108370"/>
<evidence type="ECO:0000256" key="6">
    <source>
        <dbReference type="ARBA" id="ARBA00022826"/>
    </source>
</evidence>
<keyword evidence="4" id="KW-0633">Potassium transport</keyword>
<evidence type="ECO:0000256" key="4">
    <source>
        <dbReference type="ARBA" id="ARBA00022538"/>
    </source>
</evidence>
<keyword evidence="3" id="KW-0813">Transport</keyword>
<dbReference type="Proteomes" id="UP000560000">
    <property type="component" value="Unassembled WGS sequence"/>
</dbReference>
<evidence type="ECO:0000313" key="15">
    <source>
        <dbReference type="EMBL" id="MBB6183191.1"/>
    </source>
</evidence>
<evidence type="ECO:0000256" key="10">
    <source>
        <dbReference type="ARBA" id="ARBA00023136"/>
    </source>
</evidence>
<evidence type="ECO:0000256" key="12">
    <source>
        <dbReference type="ARBA" id="ARBA00034430"/>
    </source>
</evidence>
<dbReference type="Proteomes" id="UP000029708">
    <property type="component" value="Unassembled WGS sequence"/>
</dbReference>
<dbReference type="Pfam" id="PF06736">
    <property type="entry name" value="TMEM175"/>
    <property type="match status" value="1"/>
</dbReference>
<feature type="transmembrane region" description="Helical" evidence="13">
    <location>
        <begin position="35"/>
        <end position="55"/>
    </location>
</feature>
<evidence type="ECO:0000313" key="17">
    <source>
        <dbReference type="Proteomes" id="UP000560000"/>
    </source>
</evidence>
<evidence type="ECO:0000256" key="5">
    <source>
        <dbReference type="ARBA" id="ARBA00022692"/>
    </source>
</evidence>
<protein>
    <submittedName>
        <fullName evidence="15">Putative membrane protein</fullName>
    </submittedName>
</protein>
<accession>A0A099CXG8</accession>
<keyword evidence="7" id="KW-0630">Potassium</keyword>
<evidence type="ECO:0000256" key="7">
    <source>
        <dbReference type="ARBA" id="ARBA00022958"/>
    </source>
</evidence>
<evidence type="ECO:0000256" key="13">
    <source>
        <dbReference type="SAM" id="Phobius"/>
    </source>
</evidence>
<keyword evidence="11" id="KW-0407">Ion channel</keyword>
<evidence type="ECO:0000256" key="11">
    <source>
        <dbReference type="ARBA" id="ARBA00023303"/>
    </source>
</evidence>
<evidence type="ECO:0000256" key="2">
    <source>
        <dbReference type="ARBA" id="ARBA00006920"/>
    </source>
</evidence>
<keyword evidence="6" id="KW-0631">Potassium channel</keyword>
<feature type="transmembrane region" description="Helical" evidence="13">
    <location>
        <begin position="154"/>
        <end position="183"/>
    </location>
</feature>
<comment type="subcellular location">
    <subcellularLocation>
        <location evidence="1">Membrane</location>
        <topology evidence="1">Multi-pass membrane protein</topology>
    </subcellularLocation>
</comment>
<comment type="similarity">
    <text evidence="2">Belongs to the TMEM175 family.</text>
</comment>
<comment type="catalytic activity">
    <reaction evidence="12">
        <text>K(+)(in) = K(+)(out)</text>
        <dbReference type="Rhea" id="RHEA:29463"/>
        <dbReference type="ChEBI" id="CHEBI:29103"/>
    </reaction>
</comment>
<keyword evidence="16" id="KW-1185">Reference proteome</keyword>
<keyword evidence="8 13" id="KW-1133">Transmembrane helix</keyword>
<feature type="transmembrane region" description="Helical" evidence="13">
    <location>
        <begin position="102"/>
        <end position="122"/>
    </location>
</feature>
<dbReference type="HOGENOM" id="CLU_090238_1_0_6"/>
<keyword evidence="9" id="KW-0406">Ion transport</keyword>
<proteinExistence type="inferred from homology"/>
<comment type="caution">
    <text evidence="14">The sequence shown here is derived from an EMBL/GenBank/DDBJ whole genome shotgun (WGS) entry which is preliminary data.</text>
</comment>
<evidence type="ECO:0000256" key="3">
    <source>
        <dbReference type="ARBA" id="ARBA00022448"/>
    </source>
</evidence>
<evidence type="ECO:0000256" key="8">
    <source>
        <dbReference type="ARBA" id="ARBA00022989"/>
    </source>
</evidence>
<dbReference type="AlphaFoldDB" id="A0A099CXG8"/>
<dbReference type="RefSeq" id="WP_043100988.1">
    <property type="nucleotide sequence ID" value="NZ_JACHET010000001.1"/>
</dbReference>
<organism evidence="14 16">
    <name type="scientific">Oleiagrimonas soli</name>
    <dbReference type="NCBI Taxonomy" id="1543381"/>
    <lineage>
        <taxon>Bacteria</taxon>
        <taxon>Pseudomonadati</taxon>
        <taxon>Pseudomonadota</taxon>
        <taxon>Gammaproteobacteria</taxon>
        <taxon>Lysobacterales</taxon>
        <taxon>Rhodanobacteraceae</taxon>
        <taxon>Oleiagrimonas</taxon>
    </lineage>
</organism>
<evidence type="ECO:0000256" key="1">
    <source>
        <dbReference type="ARBA" id="ARBA00004141"/>
    </source>
</evidence>
<reference evidence="14 16" key="1">
    <citation type="submission" date="2014-09" db="EMBL/GenBank/DDBJ databases">
        <title>Xanthomonadaceae 3.5X direct submission.</title>
        <authorList>
            <person name="Fang T."/>
            <person name="Wang H."/>
        </authorList>
    </citation>
    <scope>NUCLEOTIDE SEQUENCE [LARGE SCALE GENOMIC DNA]</scope>
    <source>
        <strain evidence="14 16">3.5X</strain>
    </source>
</reference>
<evidence type="ECO:0000313" key="14">
    <source>
        <dbReference type="EMBL" id="KGI78317.1"/>
    </source>
</evidence>
<dbReference type="PANTHER" id="PTHR31462">
    <property type="entry name" value="ENDOSOMAL/LYSOSOMAL POTASSIUM CHANNEL TMEM175"/>
    <property type="match status" value="1"/>
</dbReference>
<sequence>MNKGRLEAFSDGVLAIVITIMVLEMKAPHGTDLASLLPVLPAFLSYVLSFVYVGIYWNNHHHFLQAARHVSGPVLWANLHLLFWLSLFPFATAWMGENHFDAVPVALYGFVLLMAGLAWQPFQRTLIAANGGREGELARMLLAKRDWKGILAPLLYACAIPLAFVSTWIAGLIYVLVASMWLVPDRRIEGSLKHRS</sequence>
<keyword evidence="10 13" id="KW-0472">Membrane</keyword>
<evidence type="ECO:0000256" key="9">
    <source>
        <dbReference type="ARBA" id="ARBA00023065"/>
    </source>
</evidence>
<feature type="transmembrane region" description="Helical" evidence="13">
    <location>
        <begin position="6"/>
        <end position="23"/>
    </location>
</feature>
<dbReference type="EMBL" id="JACHET010000001">
    <property type="protein sequence ID" value="MBB6183191.1"/>
    <property type="molecule type" value="Genomic_DNA"/>
</dbReference>
<dbReference type="InterPro" id="IPR010617">
    <property type="entry name" value="TMEM175-like"/>
</dbReference>
<feature type="transmembrane region" description="Helical" evidence="13">
    <location>
        <begin position="75"/>
        <end position="95"/>
    </location>
</feature>
<dbReference type="GO" id="GO:0005267">
    <property type="term" value="F:potassium channel activity"/>
    <property type="evidence" value="ECO:0007669"/>
    <property type="project" value="UniProtKB-KW"/>
</dbReference>
<dbReference type="GO" id="GO:0016020">
    <property type="term" value="C:membrane"/>
    <property type="evidence" value="ECO:0007669"/>
    <property type="project" value="UniProtKB-SubCell"/>
</dbReference>
<gene>
    <name evidence="15" type="ORF">HNQ86_000536</name>
    <name evidence="14" type="ORF">LF63_0108370</name>
</gene>
<evidence type="ECO:0000313" key="16">
    <source>
        <dbReference type="Proteomes" id="UP000029708"/>
    </source>
</evidence>